<dbReference type="InterPro" id="IPR013830">
    <property type="entry name" value="SGNH_hydro"/>
</dbReference>
<dbReference type="PANTHER" id="PTHR43784:SF2">
    <property type="entry name" value="GDSL-LIKE LIPASE_ACYLHYDROLASE, PUTATIVE (AFU_ORTHOLOGUE AFUA_2G00820)-RELATED"/>
    <property type="match status" value="1"/>
</dbReference>
<dbReference type="RefSeq" id="WP_285345960.1">
    <property type="nucleotide sequence ID" value="NZ_JASITI010000059.1"/>
</dbReference>
<dbReference type="InterPro" id="IPR036514">
    <property type="entry name" value="SGNH_hydro_sf"/>
</dbReference>
<evidence type="ECO:0000256" key="1">
    <source>
        <dbReference type="SAM" id="MobiDB-lite"/>
    </source>
</evidence>
<dbReference type="Proteomes" id="UP001223390">
    <property type="component" value="Unassembled WGS sequence"/>
</dbReference>
<dbReference type="EMBL" id="JASITI010000059">
    <property type="protein sequence ID" value="MDK9500301.1"/>
    <property type="molecule type" value="Genomic_DNA"/>
</dbReference>
<feature type="region of interest" description="Disordered" evidence="1">
    <location>
        <begin position="29"/>
        <end position="48"/>
    </location>
</feature>
<dbReference type="CDD" id="cd01830">
    <property type="entry name" value="XynE_like"/>
    <property type="match status" value="1"/>
</dbReference>
<keyword evidence="2" id="KW-0732">Signal</keyword>
<dbReference type="Gene3D" id="3.40.50.1110">
    <property type="entry name" value="SGNH hydrolase"/>
    <property type="match status" value="1"/>
</dbReference>
<feature type="compositionally biased region" description="Polar residues" evidence="1">
    <location>
        <begin position="35"/>
        <end position="48"/>
    </location>
</feature>
<accession>A0ABT7H420</accession>
<feature type="domain" description="SGNH hydrolase-type esterase" evidence="3">
    <location>
        <begin position="219"/>
        <end position="413"/>
    </location>
</feature>
<protein>
    <submittedName>
        <fullName evidence="4">SGNH/GDSL hydrolase family protein</fullName>
    </submittedName>
</protein>
<evidence type="ECO:0000313" key="4">
    <source>
        <dbReference type="EMBL" id="MDK9500301.1"/>
    </source>
</evidence>
<feature type="chain" id="PRO_5046155578" evidence="2">
    <location>
        <begin position="21"/>
        <end position="423"/>
    </location>
</feature>
<feature type="signal peptide" evidence="2">
    <location>
        <begin position="1"/>
        <end position="20"/>
    </location>
</feature>
<evidence type="ECO:0000256" key="2">
    <source>
        <dbReference type="SAM" id="SignalP"/>
    </source>
</evidence>
<organism evidence="4 5">
    <name type="scientific">Streptomyces katrae</name>
    <dbReference type="NCBI Taxonomy" id="68223"/>
    <lineage>
        <taxon>Bacteria</taxon>
        <taxon>Bacillati</taxon>
        <taxon>Actinomycetota</taxon>
        <taxon>Actinomycetes</taxon>
        <taxon>Kitasatosporales</taxon>
        <taxon>Streptomycetaceae</taxon>
        <taxon>Streptomyces</taxon>
    </lineage>
</organism>
<evidence type="ECO:0000313" key="5">
    <source>
        <dbReference type="Proteomes" id="UP001223390"/>
    </source>
</evidence>
<dbReference type="GO" id="GO:0016787">
    <property type="term" value="F:hydrolase activity"/>
    <property type="evidence" value="ECO:0007669"/>
    <property type="project" value="UniProtKB-KW"/>
</dbReference>
<keyword evidence="4" id="KW-0378">Hydrolase</keyword>
<keyword evidence="5" id="KW-1185">Reference proteome</keyword>
<dbReference type="InterPro" id="IPR053140">
    <property type="entry name" value="GDSL_Rv0518-like"/>
</dbReference>
<dbReference type="PANTHER" id="PTHR43784">
    <property type="entry name" value="GDSL-LIKE LIPASE/ACYLHYDROLASE, PUTATIVE (AFU_ORTHOLOGUE AFUA_2G00820)-RELATED"/>
    <property type="match status" value="1"/>
</dbReference>
<dbReference type="SUPFAM" id="SSF52266">
    <property type="entry name" value="SGNH hydrolase"/>
    <property type="match status" value="1"/>
</dbReference>
<proteinExistence type="predicted"/>
<reference evidence="4 5" key="1">
    <citation type="submission" date="2023-05" db="EMBL/GenBank/DDBJ databases">
        <title>Sequencing and Assembly of Streptomyces sp. NP73.</title>
        <authorList>
            <person name="Konwar A.N."/>
            <person name="Saikia K."/>
            <person name="Thakur D."/>
        </authorList>
    </citation>
    <scope>NUCLEOTIDE SEQUENCE [LARGE SCALE GENOMIC DNA]</scope>
    <source>
        <strain evidence="4 5">NP73</strain>
    </source>
</reference>
<name>A0ABT7H420_9ACTN</name>
<evidence type="ECO:0000259" key="3">
    <source>
        <dbReference type="Pfam" id="PF13472"/>
    </source>
</evidence>
<dbReference type="Pfam" id="PF13472">
    <property type="entry name" value="Lipase_GDSL_2"/>
    <property type="match status" value="1"/>
</dbReference>
<sequence>MTTKKTALALPLAAALLAVAGTTAATAPATAHGTPWNSAWGTAPQAPTHTDWYPNWSEEGFRDQSVRQVVRAGAEGSELRVRLTNAYGKTPLRLTGATVARSAGGPAVQPGSVRTLRFGGAGAATVPAGGTLASDPVALPVKAFEQLTVTLWFQGPTGPATFHNLALGTSYRADGDHLRDTAGDAYSAPGNQSWSWYHLAGIDVRGGGPGGARRAVVTFGDSLSDGFGATPGTDRRYPDALAERLAGQGRPRAVLNAGIGGNKVLNDSPCFGESALHCFRRDALGRPDTGTVIVLQGTNDIIQPDTPQDRCTAGPRATAQEIIAGHRQLIREAHQRGVRILGGTLPPYGDAQYWNPAAEAIRNEVNTWIRTSGSYDGVVDFDRAVADPEHPQKLNAELAFADRLHLNDAGYRAMAEAVDPGAL</sequence>
<gene>
    <name evidence="4" type="ORF">QEZ40_005932</name>
</gene>
<comment type="caution">
    <text evidence="4">The sequence shown here is derived from an EMBL/GenBank/DDBJ whole genome shotgun (WGS) entry which is preliminary data.</text>
</comment>